<proteinExistence type="inferred from homology"/>
<dbReference type="Proteomes" id="UP000017246">
    <property type="component" value="Unassembled WGS sequence"/>
</dbReference>
<evidence type="ECO:0000256" key="1">
    <source>
        <dbReference type="ARBA" id="ARBA00004141"/>
    </source>
</evidence>
<dbReference type="GO" id="GO:0015250">
    <property type="term" value="F:water channel activity"/>
    <property type="evidence" value="ECO:0007669"/>
    <property type="project" value="TreeGrafter"/>
</dbReference>
<evidence type="ECO:0000256" key="5">
    <source>
        <dbReference type="ARBA" id="ARBA00023136"/>
    </source>
</evidence>
<reference evidence="8" key="2">
    <citation type="submission" date="2015-11" db="EMBL/GenBank/DDBJ databases">
        <authorList>
            <person name="Zhang Y."/>
            <person name="Guo Z."/>
        </authorList>
    </citation>
    <scope>NUCLEOTIDE SEQUENCE</scope>
</reference>
<keyword evidence="6" id="KW-0813">Transport</keyword>
<dbReference type="eggNOG" id="KOG0223">
    <property type="taxonomic scope" value="Eukaryota"/>
</dbReference>
<dbReference type="Gene3D" id="1.20.1080.10">
    <property type="entry name" value="Glycerol uptake facilitator protein"/>
    <property type="match status" value="1"/>
</dbReference>
<feature type="transmembrane region" description="Helical" evidence="7">
    <location>
        <begin position="127"/>
        <end position="149"/>
    </location>
</feature>
<dbReference type="InterPro" id="IPR023271">
    <property type="entry name" value="Aquaporin-like"/>
</dbReference>
<name>A0A087VYR1_ECHMU</name>
<dbReference type="STRING" id="6211.A0A087VYR1"/>
<evidence type="ECO:0000256" key="2">
    <source>
        <dbReference type="ARBA" id="ARBA00006175"/>
    </source>
</evidence>
<protein>
    <submittedName>
        <fullName evidence="8">Aquaporin 4</fullName>
    </submittedName>
</protein>
<comment type="subcellular location">
    <subcellularLocation>
        <location evidence="1">Membrane</location>
        <topology evidence="1">Multi-pass membrane protein</topology>
    </subcellularLocation>
</comment>
<evidence type="ECO:0000256" key="3">
    <source>
        <dbReference type="ARBA" id="ARBA00022692"/>
    </source>
</evidence>
<keyword evidence="9" id="KW-1185">Reference proteome</keyword>
<keyword evidence="4 7" id="KW-1133">Transmembrane helix</keyword>
<sequence length="261" mass="28284">MKKPSCESFWRICQIFFAEVLASGLAHFFCFLVDVSIPNLTMVAGFLAGASVYLAIWCTFTTSGAQINPMVTLAVVLTRRISPLIAPVYLVGDFVGTLTAMGIAWSISPFKDQEPGTYGMTLPGNGVSALVATLTEAVSTFILLTVILASLDELRAREWRPEKGAPFPLAVMLALMINVVLTLPVSGASMNPTRSLAAAIIQNNFDRQWIYVAGPSLGTVLACAFYELVICPFASLRRTRYCLCSADFNRKSTYAQEDVGV</sequence>
<dbReference type="PANTHER" id="PTHR19139">
    <property type="entry name" value="AQUAPORIN TRANSPORTER"/>
    <property type="match status" value="1"/>
</dbReference>
<dbReference type="EMBL" id="LN902844">
    <property type="protein sequence ID" value="CDI97472.1"/>
    <property type="molecule type" value="Genomic_DNA"/>
</dbReference>
<dbReference type="InterPro" id="IPR000425">
    <property type="entry name" value="MIP"/>
</dbReference>
<keyword evidence="3 6" id="KW-0812">Transmembrane</keyword>
<feature type="transmembrane region" description="Helical" evidence="7">
    <location>
        <begin position="169"/>
        <end position="189"/>
    </location>
</feature>
<dbReference type="InterPro" id="IPR034294">
    <property type="entry name" value="Aquaporin_transptr"/>
</dbReference>
<evidence type="ECO:0000256" key="4">
    <source>
        <dbReference type="ARBA" id="ARBA00022989"/>
    </source>
</evidence>
<keyword evidence="5 7" id="KW-0472">Membrane</keyword>
<accession>A0A087VYR1</accession>
<feature type="transmembrane region" description="Helical" evidence="7">
    <location>
        <begin position="43"/>
        <end position="63"/>
    </location>
</feature>
<dbReference type="AlphaFoldDB" id="A0A087VYR1"/>
<dbReference type="OrthoDB" id="3222at2759"/>
<dbReference type="OMA" id="WRICQIF"/>
<dbReference type="Pfam" id="PF00230">
    <property type="entry name" value="MIP"/>
    <property type="match status" value="1"/>
</dbReference>
<evidence type="ECO:0000256" key="6">
    <source>
        <dbReference type="RuleBase" id="RU000477"/>
    </source>
</evidence>
<feature type="transmembrane region" description="Helical" evidence="7">
    <location>
        <begin position="84"/>
        <end position="107"/>
    </location>
</feature>
<reference evidence="8" key="1">
    <citation type="journal article" date="2013" name="Nature">
        <title>The genomes of four tapeworm species reveal adaptations to parasitism.</title>
        <authorList>
            <person name="Tsai I.J."/>
            <person name="Zarowiecki M."/>
            <person name="Holroyd N."/>
            <person name="Garciarrubio A."/>
            <person name="Sanchez-Flores A."/>
            <person name="Brooks K.L."/>
            <person name="Tracey A."/>
            <person name="Bobes R.J."/>
            <person name="Fragoso G."/>
            <person name="Sciutto E."/>
            <person name="Aslett M."/>
            <person name="Beasley H."/>
            <person name="Bennett H.M."/>
            <person name="Cai J."/>
            <person name="Camicia F."/>
            <person name="Clark R."/>
            <person name="Cucher M."/>
            <person name="De Silva N."/>
            <person name="Day T.A."/>
            <person name="Deplazes P."/>
            <person name="Estrada K."/>
            <person name="Fernandez C."/>
            <person name="Holland P.W."/>
            <person name="Hou J."/>
            <person name="Hu S."/>
            <person name="Huckvale T."/>
            <person name="Hung S.S."/>
            <person name="Kamenetzky L."/>
            <person name="Keane J.A."/>
            <person name="Kiss F."/>
            <person name="Koziol U."/>
            <person name="Lambert O."/>
            <person name="Liu K."/>
            <person name="Luo X."/>
            <person name="Luo Y."/>
            <person name="Macchiaroli N."/>
            <person name="Nichol S."/>
            <person name="Paps J."/>
            <person name="Parkinson J."/>
            <person name="Pouchkina-Stantcheva N."/>
            <person name="Riddiford N."/>
            <person name="Rosenzvit M."/>
            <person name="Salinas G."/>
            <person name="Wasmuth J.D."/>
            <person name="Zamanian M."/>
            <person name="Zheng Y."/>
            <person name="Cai X."/>
            <person name="Soberon X."/>
            <person name="Olson P.D."/>
            <person name="Laclette J.P."/>
            <person name="Brehm K."/>
            <person name="Berriman M."/>
            <person name="Garciarrubio A."/>
            <person name="Bobes R.J."/>
            <person name="Fragoso G."/>
            <person name="Sanchez-Flores A."/>
            <person name="Estrada K."/>
            <person name="Cevallos M.A."/>
            <person name="Morett E."/>
            <person name="Gonzalez V."/>
            <person name="Portillo T."/>
            <person name="Ochoa-Leyva A."/>
            <person name="Jose M.V."/>
            <person name="Sciutto E."/>
            <person name="Landa A."/>
            <person name="Jimenez L."/>
            <person name="Valdes V."/>
            <person name="Carrero J.C."/>
            <person name="Larralde C."/>
            <person name="Morales-Montor J."/>
            <person name="Limon-Lason J."/>
            <person name="Soberon X."/>
            <person name="Laclette J.P."/>
        </authorList>
    </citation>
    <scope>NUCLEOTIDE SEQUENCE [LARGE SCALE GENOMIC DNA]</scope>
</reference>
<dbReference type="SUPFAM" id="SSF81338">
    <property type="entry name" value="Aquaporin-like"/>
    <property type="match status" value="1"/>
</dbReference>
<feature type="transmembrane region" description="Helical" evidence="7">
    <location>
        <begin position="209"/>
        <end position="230"/>
    </location>
</feature>
<evidence type="ECO:0000313" key="8">
    <source>
        <dbReference type="EMBL" id="CDI97472.1"/>
    </source>
</evidence>
<evidence type="ECO:0000313" key="9">
    <source>
        <dbReference type="Proteomes" id="UP000017246"/>
    </source>
</evidence>
<dbReference type="PANTHER" id="PTHR19139:SF199">
    <property type="entry name" value="MIP17260P"/>
    <property type="match status" value="1"/>
</dbReference>
<dbReference type="GO" id="GO:0005886">
    <property type="term" value="C:plasma membrane"/>
    <property type="evidence" value="ECO:0007669"/>
    <property type="project" value="TreeGrafter"/>
</dbReference>
<comment type="similarity">
    <text evidence="2 6">Belongs to the MIP/aquaporin (TC 1.A.8) family.</text>
</comment>
<organism evidence="8 9">
    <name type="scientific">Echinococcus multilocularis</name>
    <name type="common">Fox tapeworm</name>
    <dbReference type="NCBI Taxonomy" id="6211"/>
    <lineage>
        <taxon>Eukaryota</taxon>
        <taxon>Metazoa</taxon>
        <taxon>Spiralia</taxon>
        <taxon>Lophotrochozoa</taxon>
        <taxon>Platyhelminthes</taxon>
        <taxon>Cestoda</taxon>
        <taxon>Eucestoda</taxon>
        <taxon>Cyclophyllidea</taxon>
        <taxon>Taeniidae</taxon>
        <taxon>Echinococcus</taxon>
    </lineage>
</organism>
<dbReference type="PRINTS" id="PR00783">
    <property type="entry name" value="MINTRINSICP"/>
</dbReference>
<gene>
    <name evidence="8" type="ORF">EmuJ_000124900</name>
</gene>
<evidence type="ECO:0000256" key="7">
    <source>
        <dbReference type="SAM" id="Phobius"/>
    </source>
</evidence>
<feature type="transmembrane region" description="Helical" evidence="7">
    <location>
        <begin position="12"/>
        <end position="37"/>
    </location>
</feature>